<feature type="chain" id="PRO_5044372057" evidence="3">
    <location>
        <begin position="28"/>
        <end position="265"/>
    </location>
</feature>
<dbReference type="PANTHER" id="PTHR35936:SF17">
    <property type="entry name" value="ARGININE-BINDING EXTRACELLULAR PROTEIN ARTP"/>
    <property type="match status" value="1"/>
</dbReference>
<dbReference type="InterPro" id="IPR001638">
    <property type="entry name" value="Solute-binding_3/MltF_N"/>
</dbReference>
<dbReference type="AlphaFoldDB" id="A0A1H2NRT2"/>
<proteinExistence type="inferred from homology"/>
<dbReference type="STRING" id="95300.SAMN05216558_2736"/>
<dbReference type="Gene3D" id="3.40.190.10">
    <property type="entry name" value="Periplasmic binding protein-like II"/>
    <property type="match status" value="2"/>
</dbReference>
<dbReference type="EMBL" id="RRZK01000011">
    <property type="protein sequence ID" value="TDB64290.1"/>
    <property type="molecule type" value="Genomic_DNA"/>
</dbReference>
<evidence type="ECO:0000313" key="6">
    <source>
        <dbReference type="Proteomes" id="UP000295254"/>
    </source>
</evidence>
<feature type="domain" description="Solute-binding protein family 3/N-terminal" evidence="4">
    <location>
        <begin position="31"/>
        <end position="261"/>
    </location>
</feature>
<comment type="caution">
    <text evidence="5">The sequence shown here is derived from an EMBL/GenBank/DDBJ whole genome shotgun (WGS) entry which is preliminary data.</text>
</comment>
<reference evidence="6" key="1">
    <citation type="journal article" date="2019" name="bioRxiv">
        <title>Bacterially produced spermidine induces plant systemic susceptibility to pathogens.</title>
        <authorList>
            <person name="Melnyk R.A."/>
            <person name="Beskrovnaya P.A."/>
            <person name="Liu Z."/>
            <person name="Song Y."/>
            <person name="Haney C.H."/>
        </authorList>
    </citation>
    <scope>NUCLEOTIDE SEQUENCE [LARGE SCALE GENOMIC DNA]</scope>
    <source>
        <strain evidence="6">Dha-51</strain>
    </source>
</reference>
<dbReference type="SUPFAM" id="SSF53850">
    <property type="entry name" value="Periplasmic binding protein-like II"/>
    <property type="match status" value="1"/>
</dbReference>
<dbReference type="Proteomes" id="UP000295254">
    <property type="component" value="Unassembled WGS sequence"/>
</dbReference>
<organism evidence="5 6">
    <name type="scientific">Pseudomonas vancouverensis</name>
    <dbReference type="NCBI Taxonomy" id="95300"/>
    <lineage>
        <taxon>Bacteria</taxon>
        <taxon>Pseudomonadati</taxon>
        <taxon>Pseudomonadota</taxon>
        <taxon>Gammaproteobacteria</taxon>
        <taxon>Pseudomonadales</taxon>
        <taxon>Pseudomonadaceae</taxon>
        <taxon>Pseudomonas</taxon>
    </lineage>
</organism>
<evidence type="ECO:0000256" key="3">
    <source>
        <dbReference type="SAM" id="SignalP"/>
    </source>
</evidence>
<protein>
    <submittedName>
        <fullName evidence="5">Transporter substrate-binding domain-containing protein</fullName>
    </submittedName>
</protein>
<comment type="similarity">
    <text evidence="1">Belongs to the bacterial solute-binding protein 3 family.</text>
</comment>
<dbReference type="OrthoDB" id="9768183at2"/>
<dbReference type="RefSeq" id="WP_093222986.1">
    <property type="nucleotide sequence ID" value="NZ_LT629803.1"/>
</dbReference>
<dbReference type="Pfam" id="PF00497">
    <property type="entry name" value="SBP_bac_3"/>
    <property type="match status" value="1"/>
</dbReference>
<keyword evidence="2 3" id="KW-0732">Signal</keyword>
<sequence length="265" mass="29069">MKRMFRNLTLLASIGMTLCSFSTVAGASQDKLRFGVAAEPYPPFLVKTPSGQFTGFEPDLIRALCEQMKADCEIKEVAWDGIIPALIANKFDVLFNSMGISPERQKVIAFSRPYYETTGIFVAAKNVELTLTPEGLAGKSIGVQGSTTNAEFIRTAYGKTSDIRIYNTQDDCNADLLAGRIDVMFLDKLGDIDFLKSRDGLAYEEKGTGSVKMDPLLYGLGVGAGLRKGDTALKARIDDALTQLYASGQYTKISEKYFPIDLWPH</sequence>
<gene>
    <name evidence="5" type="ORF">EIY72_11740</name>
</gene>
<evidence type="ECO:0000259" key="4">
    <source>
        <dbReference type="SMART" id="SM00062"/>
    </source>
</evidence>
<dbReference type="SMART" id="SM00062">
    <property type="entry name" value="PBPb"/>
    <property type="match status" value="1"/>
</dbReference>
<name>A0A1H2NRT2_PSEVA</name>
<feature type="signal peptide" evidence="3">
    <location>
        <begin position="1"/>
        <end position="27"/>
    </location>
</feature>
<evidence type="ECO:0000313" key="5">
    <source>
        <dbReference type="EMBL" id="TDB64290.1"/>
    </source>
</evidence>
<evidence type="ECO:0000256" key="1">
    <source>
        <dbReference type="ARBA" id="ARBA00010333"/>
    </source>
</evidence>
<keyword evidence="6" id="KW-1185">Reference proteome</keyword>
<dbReference type="PANTHER" id="PTHR35936">
    <property type="entry name" value="MEMBRANE-BOUND LYTIC MUREIN TRANSGLYCOSYLASE F"/>
    <property type="match status" value="1"/>
</dbReference>
<accession>A0A1H2NRT2</accession>
<evidence type="ECO:0000256" key="2">
    <source>
        <dbReference type="ARBA" id="ARBA00022729"/>
    </source>
</evidence>